<dbReference type="AlphaFoldDB" id="A0A371FB21"/>
<evidence type="ECO:0000313" key="2">
    <source>
        <dbReference type="Proteomes" id="UP000257109"/>
    </source>
</evidence>
<proteinExistence type="predicted"/>
<keyword evidence="2" id="KW-1185">Reference proteome</keyword>
<gene>
    <name evidence="1" type="ORF">CR513_44614</name>
</gene>
<comment type="caution">
    <text evidence="1">The sequence shown here is derived from an EMBL/GenBank/DDBJ whole genome shotgun (WGS) entry which is preliminary data.</text>
</comment>
<organism evidence="1 2">
    <name type="scientific">Mucuna pruriens</name>
    <name type="common">Velvet bean</name>
    <name type="synonym">Dolichos pruriens</name>
    <dbReference type="NCBI Taxonomy" id="157652"/>
    <lineage>
        <taxon>Eukaryota</taxon>
        <taxon>Viridiplantae</taxon>
        <taxon>Streptophyta</taxon>
        <taxon>Embryophyta</taxon>
        <taxon>Tracheophyta</taxon>
        <taxon>Spermatophyta</taxon>
        <taxon>Magnoliopsida</taxon>
        <taxon>eudicotyledons</taxon>
        <taxon>Gunneridae</taxon>
        <taxon>Pentapetalae</taxon>
        <taxon>rosids</taxon>
        <taxon>fabids</taxon>
        <taxon>Fabales</taxon>
        <taxon>Fabaceae</taxon>
        <taxon>Papilionoideae</taxon>
        <taxon>50 kb inversion clade</taxon>
        <taxon>NPAAA clade</taxon>
        <taxon>indigoferoid/millettioid clade</taxon>
        <taxon>Phaseoleae</taxon>
        <taxon>Mucuna</taxon>
    </lineage>
</organism>
<dbReference type="Proteomes" id="UP000257109">
    <property type="component" value="Unassembled WGS sequence"/>
</dbReference>
<evidence type="ECO:0000313" key="1">
    <source>
        <dbReference type="EMBL" id="RDX75490.1"/>
    </source>
</evidence>
<protein>
    <submittedName>
        <fullName evidence="1">Uncharacterized protein</fullName>
    </submittedName>
</protein>
<sequence length="314" mass="36753">MDKDHVTRHWYCKPEIVVYVGSPTRMPKAKRVDFPALDPVDFALAFICFQAKSIRYRRGTGVPLPALPPSSQYFFVDTMFDMYHDKRKEKGYNKGHWSSGFVRLALVEFRRSDPPQFARGMDLVVVDKWHREIKKIFREMGCLEEQMRFLISKDDEFIRQQVVLPHLGINGAKVPNKVFLKTCQPMQNFAHHSHMISAVCKSIQQGSSHSEIYLMFYPPDRWQSPWDVLGADILEAFQHLYETYRQFRELCKQMKTHISRIMLLLLGQFKAMCPLPNTFEAFDAIAFGCRNWTRSLEYEACTKHNLSSLLRSVQ</sequence>
<feature type="non-terminal residue" evidence="1">
    <location>
        <position position="1"/>
    </location>
</feature>
<reference evidence="1" key="1">
    <citation type="submission" date="2018-05" db="EMBL/GenBank/DDBJ databases">
        <title>Draft genome of Mucuna pruriens seed.</title>
        <authorList>
            <person name="Nnadi N.E."/>
            <person name="Vos R."/>
            <person name="Hasami M.H."/>
            <person name="Devisetty U.K."/>
            <person name="Aguiy J.C."/>
        </authorList>
    </citation>
    <scope>NUCLEOTIDE SEQUENCE [LARGE SCALE GENOMIC DNA]</scope>
    <source>
        <strain evidence="1">JCA_2017</strain>
    </source>
</reference>
<accession>A0A371FB21</accession>
<dbReference type="EMBL" id="QJKJ01009822">
    <property type="protein sequence ID" value="RDX75490.1"/>
    <property type="molecule type" value="Genomic_DNA"/>
</dbReference>
<feature type="non-terminal residue" evidence="1">
    <location>
        <position position="314"/>
    </location>
</feature>
<name>A0A371FB21_MUCPR</name>